<dbReference type="Proteomes" id="UP000184035">
    <property type="component" value="Unassembled WGS sequence"/>
</dbReference>
<comment type="pathway">
    <text evidence="5">Cell wall biogenesis; teichoic acid biosynthesis.</text>
</comment>
<evidence type="ECO:0000256" key="2">
    <source>
        <dbReference type="ARBA" id="ARBA00022679"/>
    </source>
</evidence>
<keyword evidence="3 5" id="KW-0777">Teichoic acid biosynthesis</keyword>
<proteinExistence type="inferred from homology"/>
<evidence type="ECO:0000256" key="5">
    <source>
        <dbReference type="HAMAP-Rule" id="MF_02070"/>
    </source>
</evidence>
<dbReference type="UniPathway" id="UPA00632"/>
<dbReference type="EC" id="2.4.1.187" evidence="5"/>
<evidence type="ECO:0000313" key="7">
    <source>
        <dbReference type="Proteomes" id="UP000184035"/>
    </source>
</evidence>
<dbReference type="PANTHER" id="PTHR34136">
    <property type="match status" value="1"/>
</dbReference>
<dbReference type="OrthoDB" id="9771846at2"/>
<dbReference type="PANTHER" id="PTHR34136:SF1">
    <property type="entry name" value="UDP-N-ACETYL-D-MANNOSAMINURONIC ACID TRANSFERASE"/>
    <property type="match status" value="1"/>
</dbReference>
<name>A0A1M4WQB1_9CLOT</name>
<evidence type="ECO:0000256" key="4">
    <source>
        <dbReference type="ARBA" id="ARBA00023316"/>
    </source>
</evidence>
<dbReference type="NCBIfam" id="TIGR00696">
    <property type="entry name" value="wecG_tagA_cpsF"/>
    <property type="match status" value="1"/>
</dbReference>
<comment type="function">
    <text evidence="5">Catalyzes the conversion of GlcNAc-PP-undecaprenol into ManNAc-GlcNAc-PP-undecaprenol, the first committed lipid intermediate in the de novo synthesis of teichoic acid.</text>
</comment>
<dbReference type="GO" id="GO:0071555">
    <property type="term" value="P:cell wall organization"/>
    <property type="evidence" value="ECO:0007669"/>
    <property type="project" value="UniProtKB-KW"/>
</dbReference>
<gene>
    <name evidence="6" type="ORF">SAMN05443638_11355</name>
</gene>
<dbReference type="InterPro" id="IPR004629">
    <property type="entry name" value="WecG_TagA_CpsF"/>
</dbReference>
<evidence type="ECO:0000256" key="1">
    <source>
        <dbReference type="ARBA" id="ARBA00022676"/>
    </source>
</evidence>
<sequence>MYVKILDYNVFNGSKKELLEVIDNKDKVNIISGNPEILYTSLNNDTLLKSFKDDTALIIPDGVGTIVASKIIGSPIKEKIPGIEIMDKLLKKFNKDGRKVYLLGAKEETLKKCIETLRDIYPNLNIVGSHNGYFDLNNCENIVEDIKNSKAEAIFIAMGCPRQEIFINKYIYELPCKIFMGVGGSFDVIAGNVGRAPKIMISLGLEWLYRVAKEPSRIKRLGSIPKFLFIVLKSKNKRRN</sequence>
<dbReference type="EMBL" id="FQVM01000013">
    <property type="protein sequence ID" value="SHE83416.1"/>
    <property type="molecule type" value="Genomic_DNA"/>
</dbReference>
<comment type="catalytic activity">
    <reaction evidence="5">
        <text>UDP-N-acetyl-alpha-D-mannosamine + N-acetyl-alpha-D-glucosaminyl-di-trans,octa-cis-undecaprenyl diphosphate = N-acetyl-beta-D-mannosaminyl-(1-&gt;4)-N-acetyl-alpha-D-glucosaminyl di-trans,octa-cis-undecaprenyl diphosphate + UDP + H(+)</text>
        <dbReference type="Rhea" id="RHEA:16053"/>
        <dbReference type="ChEBI" id="CHEBI:15378"/>
        <dbReference type="ChEBI" id="CHEBI:58223"/>
        <dbReference type="ChEBI" id="CHEBI:62959"/>
        <dbReference type="ChEBI" id="CHEBI:68623"/>
        <dbReference type="ChEBI" id="CHEBI:132210"/>
        <dbReference type="EC" id="2.4.1.187"/>
    </reaction>
</comment>
<evidence type="ECO:0000313" key="6">
    <source>
        <dbReference type="EMBL" id="SHE83416.1"/>
    </source>
</evidence>
<evidence type="ECO:0000256" key="3">
    <source>
        <dbReference type="ARBA" id="ARBA00022944"/>
    </source>
</evidence>
<comment type="similarity">
    <text evidence="5">Belongs to the glycosyltransferase 26 family. TagA/TarA subfamily.</text>
</comment>
<dbReference type="RefSeq" id="WP_072895994.1">
    <property type="nucleotide sequence ID" value="NZ_FQVM01000013.1"/>
</dbReference>
<protein>
    <recommendedName>
        <fullName evidence="5">N-acetylglucosaminyldiphosphoundecaprenol N-acetyl-beta-D-mannosaminyltransferase</fullName>
        <ecNumber evidence="5">2.4.1.187</ecNumber>
    </recommendedName>
    <alternativeName>
        <fullName evidence="5">N-acetylmannosaminyltransferase</fullName>
    </alternativeName>
    <alternativeName>
        <fullName evidence="5">UDP-N-acetylmannosamine transferase</fullName>
    </alternativeName>
    <alternativeName>
        <fullName evidence="5">UDP-N-acetylmannosamine:N-acetylglucosaminyl pyrophosphorylundecaprenol N-acetylmannosaminyltransferase</fullName>
    </alternativeName>
</protein>
<dbReference type="InterPro" id="IPR034714">
    <property type="entry name" value="TagA_TarA"/>
</dbReference>
<organism evidence="6 7">
    <name type="scientific">Clostridium fallax</name>
    <dbReference type="NCBI Taxonomy" id="1533"/>
    <lineage>
        <taxon>Bacteria</taxon>
        <taxon>Bacillati</taxon>
        <taxon>Bacillota</taxon>
        <taxon>Clostridia</taxon>
        <taxon>Eubacteriales</taxon>
        <taxon>Clostridiaceae</taxon>
        <taxon>Clostridium</taxon>
    </lineage>
</organism>
<keyword evidence="1 5" id="KW-0328">Glycosyltransferase</keyword>
<keyword evidence="2 5" id="KW-0808">Transferase</keyword>
<dbReference type="GO" id="GO:0019350">
    <property type="term" value="P:teichoic acid biosynthetic process"/>
    <property type="evidence" value="ECO:0007669"/>
    <property type="project" value="UniProtKB-UniRule"/>
</dbReference>
<dbReference type="CDD" id="cd06533">
    <property type="entry name" value="Glyco_transf_WecG_TagA"/>
    <property type="match status" value="1"/>
</dbReference>
<accession>A0A1M4WQB1</accession>
<keyword evidence="4 5" id="KW-0961">Cell wall biogenesis/degradation</keyword>
<dbReference type="HAMAP" id="MF_02070">
    <property type="entry name" value="TagA_TarA"/>
    <property type="match status" value="1"/>
</dbReference>
<reference evidence="6 7" key="1">
    <citation type="submission" date="2016-11" db="EMBL/GenBank/DDBJ databases">
        <authorList>
            <person name="Jaros S."/>
            <person name="Januszkiewicz K."/>
            <person name="Wedrychowicz H."/>
        </authorList>
    </citation>
    <scope>NUCLEOTIDE SEQUENCE [LARGE SCALE GENOMIC DNA]</scope>
    <source>
        <strain evidence="6 7">DSM 2631</strain>
    </source>
</reference>
<keyword evidence="7" id="KW-1185">Reference proteome</keyword>
<dbReference type="STRING" id="1533.SAMN05443638_11355"/>
<dbReference type="Pfam" id="PF03808">
    <property type="entry name" value="Glyco_tran_WecG"/>
    <property type="match status" value="1"/>
</dbReference>
<dbReference type="AlphaFoldDB" id="A0A1M4WQB1"/>
<dbReference type="GO" id="GO:0047244">
    <property type="term" value="F:N-acetylglucosaminyldiphosphoundecaprenol N-acetyl-beta-D-mannosaminyltransferase activity"/>
    <property type="evidence" value="ECO:0007669"/>
    <property type="project" value="UniProtKB-UniRule"/>
</dbReference>